<protein>
    <submittedName>
        <fullName evidence="2">Uncharacterized protein</fullName>
    </submittedName>
</protein>
<sequence length="86" mass="9253">MSTSDSSSSEGEIGRNVVVPDNLTSEKASLRSKQLSQKETENGPEYKKNICGESEEGGCACHITVSNTAITDMRLAVGTNLQQIQY</sequence>
<accession>A0AAV4MD95</accession>
<evidence type="ECO:0000256" key="1">
    <source>
        <dbReference type="SAM" id="MobiDB-lite"/>
    </source>
</evidence>
<organism evidence="2 3">
    <name type="scientific">Caerostris darwini</name>
    <dbReference type="NCBI Taxonomy" id="1538125"/>
    <lineage>
        <taxon>Eukaryota</taxon>
        <taxon>Metazoa</taxon>
        <taxon>Ecdysozoa</taxon>
        <taxon>Arthropoda</taxon>
        <taxon>Chelicerata</taxon>
        <taxon>Arachnida</taxon>
        <taxon>Araneae</taxon>
        <taxon>Araneomorphae</taxon>
        <taxon>Entelegynae</taxon>
        <taxon>Araneoidea</taxon>
        <taxon>Araneidae</taxon>
        <taxon>Caerostris</taxon>
    </lineage>
</organism>
<gene>
    <name evidence="2" type="ORF">CDAR_312701</name>
</gene>
<evidence type="ECO:0000313" key="3">
    <source>
        <dbReference type="Proteomes" id="UP001054837"/>
    </source>
</evidence>
<feature type="compositionally biased region" description="Polar residues" evidence="1">
    <location>
        <begin position="22"/>
        <end position="35"/>
    </location>
</feature>
<evidence type="ECO:0000313" key="2">
    <source>
        <dbReference type="EMBL" id="GIX70142.1"/>
    </source>
</evidence>
<name>A0AAV4MD95_9ARAC</name>
<keyword evidence="3" id="KW-1185">Reference proteome</keyword>
<dbReference type="Proteomes" id="UP001054837">
    <property type="component" value="Unassembled WGS sequence"/>
</dbReference>
<reference evidence="2 3" key="1">
    <citation type="submission" date="2021-06" db="EMBL/GenBank/DDBJ databases">
        <title>Caerostris darwini draft genome.</title>
        <authorList>
            <person name="Kono N."/>
            <person name="Arakawa K."/>
        </authorList>
    </citation>
    <scope>NUCLEOTIDE SEQUENCE [LARGE SCALE GENOMIC DNA]</scope>
</reference>
<feature type="region of interest" description="Disordered" evidence="1">
    <location>
        <begin position="1"/>
        <end position="49"/>
    </location>
</feature>
<feature type="compositionally biased region" description="Basic and acidic residues" evidence="1">
    <location>
        <begin position="36"/>
        <end position="49"/>
    </location>
</feature>
<dbReference type="AlphaFoldDB" id="A0AAV4MD95"/>
<comment type="caution">
    <text evidence="2">The sequence shown here is derived from an EMBL/GenBank/DDBJ whole genome shotgun (WGS) entry which is preliminary data.</text>
</comment>
<dbReference type="EMBL" id="BPLQ01000337">
    <property type="protein sequence ID" value="GIX70142.1"/>
    <property type="molecule type" value="Genomic_DNA"/>
</dbReference>
<proteinExistence type="predicted"/>